<feature type="compositionally biased region" description="Low complexity" evidence="1">
    <location>
        <begin position="27"/>
        <end position="42"/>
    </location>
</feature>
<dbReference type="AlphaFoldDB" id="A0AA35CN68"/>
<dbReference type="RefSeq" id="WP_264844412.1">
    <property type="nucleotide sequence ID" value="NZ_AP025628.1"/>
</dbReference>
<name>A0AA35CN68_9FIRM</name>
<dbReference type="SUPFAM" id="SSF55383">
    <property type="entry name" value="Copper amine oxidase, domain N"/>
    <property type="match status" value="1"/>
</dbReference>
<dbReference type="InterPro" id="IPR036582">
    <property type="entry name" value="Mao_N_sf"/>
</dbReference>
<dbReference type="Proteomes" id="UP001163687">
    <property type="component" value="Chromosome"/>
</dbReference>
<feature type="chain" id="PRO_5041381032" description="Copper amine oxidase-like N-terminal domain-containing protein" evidence="2">
    <location>
        <begin position="25"/>
        <end position="298"/>
    </location>
</feature>
<keyword evidence="5" id="KW-1185">Reference proteome</keyword>
<dbReference type="Gene3D" id="3.30.457.10">
    <property type="entry name" value="Copper amine oxidase-like, N-terminal domain"/>
    <property type="match status" value="1"/>
</dbReference>
<keyword evidence="2" id="KW-0732">Signal</keyword>
<sequence length="298" mass="31562">MRLYRLVTAGLVAGLLVAVPLAGAAKEQPPADTAPATGAPAAETGQSAGQEVAPGQRVRAEVHARVANRLRAMVEEGIVRNENAQANLERVIQRLTAEAVAAGDAASEAEALAQVEEALQAGGDGLTPAELDILAEVQARLGKRAEAMETLRTRLTRNARTRAAHEKLVALEAAAGTRQDLDTFVAGKKVDWDVRPAVEEGRTLVPVRKLVEALGGDVGWDPATGEATLVRGAVRVQLRVGSRVARVNGREVPLEVPARIAPGGRLVVPLRFVSEQFGLHVTWLEATRTIVVTEEPLE</sequence>
<dbReference type="KEGG" id="cmic:caldi_14750"/>
<feature type="domain" description="Copper amine oxidase-like N-terminal" evidence="3">
    <location>
        <begin position="185"/>
        <end position="291"/>
    </location>
</feature>
<reference evidence="4" key="1">
    <citation type="submission" date="2022-03" db="EMBL/GenBank/DDBJ databases">
        <title>Complete genome sequence of Caldinitratiruptor microaerophilus.</title>
        <authorList>
            <person name="Mukaiyama R."/>
            <person name="Nishiyama T."/>
            <person name="Ueda K."/>
        </authorList>
    </citation>
    <scope>NUCLEOTIDE SEQUENCE</scope>
    <source>
        <strain evidence="4">JCM 16183</strain>
    </source>
</reference>
<accession>A0AA35CN68</accession>
<gene>
    <name evidence="4" type="ORF">caldi_14750</name>
</gene>
<evidence type="ECO:0000256" key="1">
    <source>
        <dbReference type="SAM" id="MobiDB-lite"/>
    </source>
</evidence>
<protein>
    <recommendedName>
        <fullName evidence="3">Copper amine oxidase-like N-terminal domain-containing protein</fullName>
    </recommendedName>
</protein>
<dbReference type="InterPro" id="IPR012854">
    <property type="entry name" value="Cu_amine_oxidase-like_N"/>
</dbReference>
<proteinExistence type="predicted"/>
<evidence type="ECO:0000313" key="5">
    <source>
        <dbReference type="Proteomes" id="UP001163687"/>
    </source>
</evidence>
<organism evidence="4 5">
    <name type="scientific">Caldinitratiruptor microaerophilus</name>
    <dbReference type="NCBI Taxonomy" id="671077"/>
    <lineage>
        <taxon>Bacteria</taxon>
        <taxon>Bacillati</taxon>
        <taxon>Bacillota</taxon>
        <taxon>Clostridia</taxon>
        <taxon>Eubacteriales</taxon>
        <taxon>Symbiobacteriaceae</taxon>
        <taxon>Caldinitratiruptor</taxon>
    </lineage>
</organism>
<dbReference type="EMBL" id="AP025628">
    <property type="protein sequence ID" value="BDG60385.1"/>
    <property type="molecule type" value="Genomic_DNA"/>
</dbReference>
<dbReference type="Pfam" id="PF07833">
    <property type="entry name" value="Cu_amine_oxidN1"/>
    <property type="match status" value="1"/>
</dbReference>
<evidence type="ECO:0000256" key="2">
    <source>
        <dbReference type="SAM" id="SignalP"/>
    </source>
</evidence>
<evidence type="ECO:0000259" key="3">
    <source>
        <dbReference type="Pfam" id="PF07833"/>
    </source>
</evidence>
<feature type="signal peptide" evidence="2">
    <location>
        <begin position="1"/>
        <end position="24"/>
    </location>
</feature>
<evidence type="ECO:0000313" key="4">
    <source>
        <dbReference type="EMBL" id="BDG60385.1"/>
    </source>
</evidence>
<feature type="region of interest" description="Disordered" evidence="1">
    <location>
        <begin position="27"/>
        <end position="57"/>
    </location>
</feature>